<dbReference type="eggNOG" id="ENOG502S55Z">
    <property type="taxonomic scope" value="Eukaryota"/>
</dbReference>
<feature type="domain" description="Dienelactone hydrolase" evidence="2">
    <location>
        <begin position="622"/>
        <end position="864"/>
    </location>
</feature>
<proteinExistence type="predicted"/>
<name>K0TNQ3_THAOC</name>
<dbReference type="Pfam" id="PF01738">
    <property type="entry name" value="DLH"/>
    <property type="match status" value="2"/>
</dbReference>
<dbReference type="SUPFAM" id="SSF53474">
    <property type="entry name" value="alpha/beta-Hydrolases"/>
    <property type="match status" value="2"/>
</dbReference>
<evidence type="ECO:0000313" key="4">
    <source>
        <dbReference type="Proteomes" id="UP000266841"/>
    </source>
</evidence>
<keyword evidence="4" id="KW-1185">Reference proteome</keyword>
<evidence type="ECO:0000256" key="1">
    <source>
        <dbReference type="SAM" id="SignalP"/>
    </source>
</evidence>
<protein>
    <recommendedName>
        <fullName evidence="2">Dienelactone hydrolase domain-containing protein</fullName>
    </recommendedName>
</protein>
<feature type="signal peptide" evidence="1">
    <location>
        <begin position="1"/>
        <end position="20"/>
    </location>
</feature>
<feature type="domain" description="Dienelactone hydrolase" evidence="2">
    <location>
        <begin position="296"/>
        <end position="507"/>
    </location>
</feature>
<keyword evidence="1" id="KW-0732">Signal</keyword>
<dbReference type="EMBL" id="AGNL01004298">
    <property type="protein sequence ID" value="EJK73687.1"/>
    <property type="molecule type" value="Genomic_DNA"/>
</dbReference>
<dbReference type="InterPro" id="IPR029058">
    <property type="entry name" value="AB_hydrolase_fold"/>
</dbReference>
<dbReference type="PANTHER" id="PTHR22946">
    <property type="entry name" value="DIENELACTONE HYDROLASE DOMAIN-CONTAINING PROTEIN-RELATED"/>
    <property type="match status" value="1"/>
</dbReference>
<dbReference type="InterPro" id="IPR050261">
    <property type="entry name" value="FrsA_esterase"/>
</dbReference>
<accession>K0TNQ3</accession>
<gene>
    <name evidence="3" type="ORF">THAOC_04675</name>
</gene>
<evidence type="ECO:0000259" key="2">
    <source>
        <dbReference type="Pfam" id="PF01738"/>
    </source>
</evidence>
<organism evidence="3 4">
    <name type="scientific">Thalassiosira oceanica</name>
    <name type="common">Marine diatom</name>
    <dbReference type="NCBI Taxonomy" id="159749"/>
    <lineage>
        <taxon>Eukaryota</taxon>
        <taxon>Sar</taxon>
        <taxon>Stramenopiles</taxon>
        <taxon>Ochrophyta</taxon>
        <taxon>Bacillariophyta</taxon>
        <taxon>Coscinodiscophyceae</taxon>
        <taxon>Thalassiosirophycidae</taxon>
        <taxon>Thalassiosirales</taxon>
        <taxon>Thalassiosiraceae</taxon>
        <taxon>Thalassiosira</taxon>
    </lineage>
</organism>
<dbReference type="InterPro" id="IPR002925">
    <property type="entry name" value="Dienelactn_hydro"/>
</dbReference>
<comment type="caution">
    <text evidence="3">The sequence shown here is derived from an EMBL/GenBank/DDBJ whole genome shotgun (WGS) entry which is preliminary data.</text>
</comment>
<feature type="chain" id="PRO_5003841281" description="Dienelactone hydrolase domain-containing protein" evidence="1">
    <location>
        <begin position="21"/>
        <end position="877"/>
    </location>
</feature>
<sequence length="877" mass="96176">MKTIVGAGAVAFLLSSLVKSNEFGTRQHSRLTADQEYDEQTAVDNASSLFAPPQSHTSQKWASIKRAAREARVQDKTRVAPTSQPGAAAHVAPTNAWTNGLRLRSRKSIATSPLGECTRTESAHGVCVPFDPRDELWYHGGTDCSLGLRGSALISLGDRMALGGLLDSNTACNPALAFGIVFSLDDDDTGLNIYYSKGPGLPIYNEDDPRIGMPYDDSRHLLVANHKCGGDGRSGASALDLPTFSPTTPTLLPTPSDGELTLFVAHSYGWDDDDDGVVAELKGIDYTGDDGTPLKGFLSEPTRHSKESRCAVVILPDRNNVSDHEKKRAGMISKELGFFAFAADVYGADKHDVQDGRDQEIKYRYDPNLLITRIQSSINVVKNQSGVDPSCIAIIGYGLGGLGVIDFSLANTGRSDIVGAVSFHGTFKFFDAKGNMSNPLLVLSGALGNSGYEMEILETTLNEANADWQITRYSHARDGFAVFGHQSYNAWVDGQSWKEMSYFLNEVFKITTYDQELYGEIMGKPGPPNVTSAVINAAELPLPNFRPGLQGNESFAQFLSSTSGLRHPWAEFLLNTNDYRQPPEWKVTVNDDNVLVDVETVNYSVDLDMFGSGETVTVQLRGYVAIPRMLGPSETLPAVVILPTAEGVMGHWIYNGVDKLWIDNYHIKRAILAAKNGYVAMVADIYGAQRSLFSYPNYATYDGWYKFFKDDRPDLFVQNIQAGIDEMLNHKRVDENNIFVAGYCFGGTGVVDYVYSENALKKVKAVVAFHGNFQNLAQVHTAAVQPYVMIQAGGADEEHGDNTLLEEHLTSSSANWEISRYSNVRHGHTIWTNTRKNYQGAYYGYDASADSRSWSAMMSLFDTIVKADSATPWKSTD</sequence>
<dbReference type="GO" id="GO:0016787">
    <property type="term" value="F:hydrolase activity"/>
    <property type="evidence" value="ECO:0007669"/>
    <property type="project" value="InterPro"/>
</dbReference>
<dbReference type="PANTHER" id="PTHR22946:SF0">
    <property type="entry name" value="DIENELACTONE HYDROLASE DOMAIN-CONTAINING PROTEIN"/>
    <property type="match status" value="1"/>
</dbReference>
<evidence type="ECO:0000313" key="3">
    <source>
        <dbReference type="EMBL" id="EJK73687.1"/>
    </source>
</evidence>
<dbReference type="Gene3D" id="3.40.50.1820">
    <property type="entry name" value="alpha/beta hydrolase"/>
    <property type="match status" value="2"/>
</dbReference>
<dbReference type="AlphaFoldDB" id="K0TNQ3"/>
<dbReference type="Proteomes" id="UP000266841">
    <property type="component" value="Unassembled WGS sequence"/>
</dbReference>
<dbReference type="OrthoDB" id="44060at2759"/>
<reference evidence="3 4" key="1">
    <citation type="journal article" date="2012" name="Genome Biol.">
        <title>Genome and low-iron response of an oceanic diatom adapted to chronic iron limitation.</title>
        <authorList>
            <person name="Lommer M."/>
            <person name="Specht M."/>
            <person name="Roy A.S."/>
            <person name="Kraemer L."/>
            <person name="Andreson R."/>
            <person name="Gutowska M.A."/>
            <person name="Wolf J."/>
            <person name="Bergner S.V."/>
            <person name="Schilhabel M.B."/>
            <person name="Klostermeier U.C."/>
            <person name="Beiko R.G."/>
            <person name="Rosenstiel P."/>
            <person name="Hippler M."/>
            <person name="Laroche J."/>
        </authorList>
    </citation>
    <scope>NUCLEOTIDE SEQUENCE [LARGE SCALE GENOMIC DNA]</scope>
    <source>
        <strain evidence="3 4">CCMP1005</strain>
    </source>
</reference>